<dbReference type="InterPro" id="IPR053047">
    <property type="entry name" value="E3_ubiq_ligase_TRAF3IP2"/>
</dbReference>
<dbReference type="PANTHER" id="PTHR34257:SF4">
    <property type="entry name" value="ADAPTER PROTEIN CIKS"/>
    <property type="match status" value="1"/>
</dbReference>
<accession>A0A8S4BDC0</accession>
<dbReference type="PROSITE" id="PS51534">
    <property type="entry name" value="SEFIR"/>
    <property type="match status" value="1"/>
</dbReference>
<evidence type="ECO:0000259" key="1">
    <source>
        <dbReference type="PROSITE" id="PS51534"/>
    </source>
</evidence>
<reference evidence="2" key="1">
    <citation type="submission" date="2021-05" db="EMBL/GenBank/DDBJ databases">
        <authorList>
            <person name="Tigano A."/>
        </authorList>
    </citation>
    <scope>NUCLEOTIDE SEQUENCE</scope>
</reference>
<dbReference type="Proteomes" id="UP000677803">
    <property type="component" value="Unassembled WGS sequence"/>
</dbReference>
<dbReference type="EMBL" id="CAJRST010018890">
    <property type="protein sequence ID" value="CAG5950558.1"/>
    <property type="molecule type" value="Genomic_DNA"/>
</dbReference>
<proteinExistence type="predicted"/>
<sequence>IDMFDNPIRRMDITKWMDRYLNDVSLNGDVQHIQIQIIQNEFIQQGCLNFRLVPVLFPNATKRHVPGWLQSTRIYRWPLDTQDLLLRLLREERYVLPPPSPSLTLTVRPL</sequence>
<feature type="domain" description="SEFIR" evidence="1">
    <location>
        <begin position="1"/>
        <end position="86"/>
    </location>
</feature>
<dbReference type="Pfam" id="PF08357">
    <property type="entry name" value="SEFIR"/>
    <property type="match status" value="1"/>
</dbReference>
<dbReference type="GO" id="GO:0006959">
    <property type="term" value="P:humoral immune response"/>
    <property type="evidence" value="ECO:0007669"/>
    <property type="project" value="TreeGrafter"/>
</dbReference>
<name>A0A8S4BDC0_9TELE</name>
<evidence type="ECO:0000313" key="3">
    <source>
        <dbReference type="Proteomes" id="UP000677803"/>
    </source>
</evidence>
<protein>
    <submittedName>
        <fullName evidence="2">(Atlantic silverside) hypothetical protein</fullName>
    </submittedName>
</protein>
<dbReference type="AlphaFoldDB" id="A0A8S4BDC0"/>
<dbReference type="InterPro" id="IPR013568">
    <property type="entry name" value="SEFIR_dom"/>
</dbReference>
<dbReference type="OrthoDB" id="6021171at2759"/>
<dbReference type="PANTHER" id="PTHR34257">
    <property type="entry name" value="ADAPTER PROTEIN CIKS"/>
    <property type="match status" value="1"/>
</dbReference>
<dbReference type="GO" id="GO:0043123">
    <property type="term" value="P:positive regulation of canonical NF-kappaB signal transduction"/>
    <property type="evidence" value="ECO:0007669"/>
    <property type="project" value="TreeGrafter"/>
</dbReference>
<feature type="non-terminal residue" evidence="2">
    <location>
        <position position="1"/>
    </location>
</feature>
<evidence type="ECO:0000313" key="2">
    <source>
        <dbReference type="EMBL" id="CAG5950558.1"/>
    </source>
</evidence>
<keyword evidence="3" id="KW-1185">Reference proteome</keyword>
<gene>
    <name evidence="2" type="ORF">MMEN_LOCUS14313</name>
</gene>
<organism evidence="2 3">
    <name type="scientific">Menidia menidia</name>
    <name type="common">Atlantic silverside</name>
    <dbReference type="NCBI Taxonomy" id="238744"/>
    <lineage>
        <taxon>Eukaryota</taxon>
        <taxon>Metazoa</taxon>
        <taxon>Chordata</taxon>
        <taxon>Craniata</taxon>
        <taxon>Vertebrata</taxon>
        <taxon>Euteleostomi</taxon>
        <taxon>Actinopterygii</taxon>
        <taxon>Neopterygii</taxon>
        <taxon>Teleostei</taxon>
        <taxon>Neoteleostei</taxon>
        <taxon>Acanthomorphata</taxon>
        <taxon>Ovalentaria</taxon>
        <taxon>Atherinomorphae</taxon>
        <taxon>Atheriniformes</taxon>
        <taxon>Atherinopsidae</taxon>
        <taxon>Menidiinae</taxon>
        <taxon>Menidia</taxon>
    </lineage>
</organism>
<comment type="caution">
    <text evidence="2">The sequence shown here is derived from an EMBL/GenBank/DDBJ whole genome shotgun (WGS) entry which is preliminary data.</text>
</comment>